<feature type="transmembrane region" description="Helical" evidence="1">
    <location>
        <begin position="12"/>
        <end position="31"/>
    </location>
</feature>
<feature type="transmembrane region" description="Helical" evidence="1">
    <location>
        <begin position="52"/>
        <end position="71"/>
    </location>
</feature>
<keyword evidence="1" id="KW-1133">Transmembrane helix</keyword>
<name>A0AAD4N7P5_9BILA</name>
<sequence>MPSVGTIHNISNWIAVIAGVLLNSLLIFLILKKSVRAMKWHWYSHLLDRLSIDTGNFIIAIYVAFDGYNCMINNGLLKNLPPPYNYILIDVWFFGTCYSTLSNCVPFVYRYFVLCKSKVFSIYTYFQLLLLWAILSMVFVAGLIWAAWPEKDDHEIISDHVVELNIFLNSDGISNYFVPVWMKKTDIYPWLISAVYVIFIQIVCYAIILYCAFKVRRNVSQSVLMNYPTAKAVEVQLQYILFFQTLIPAIETVLNWICLIYSTYASTSSRNYYFSFAILFHHYKPVKFMTVKELITVITQQPYHSHRL</sequence>
<feature type="transmembrane region" description="Helical" evidence="1">
    <location>
        <begin position="187"/>
        <end position="213"/>
    </location>
</feature>
<protein>
    <submittedName>
        <fullName evidence="2">Serpentine type 7TM GPCR chemoreceptor str domain-containing protein</fullName>
    </submittedName>
</protein>
<dbReference type="EMBL" id="JAKKPZ010000008">
    <property type="protein sequence ID" value="KAI1718322.1"/>
    <property type="molecule type" value="Genomic_DNA"/>
</dbReference>
<feature type="transmembrane region" description="Helical" evidence="1">
    <location>
        <begin position="125"/>
        <end position="148"/>
    </location>
</feature>
<dbReference type="PANTHER" id="PTHR22943:SF248">
    <property type="entry name" value="SEVEN TM RECEPTOR"/>
    <property type="match status" value="1"/>
</dbReference>
<keyword evidence="1" id="KW-0812">Transmembrane</keyword>
<reference evidence="2" key="1">
    <citation type="submission" date="2022-01" db="EMBL/GenBank/DDBJ databases">
        <title>Genome Sequence Resource for Two Populations of Ditylenchus destructor, the Migratory Endoparasitic Phytonematode.</title>
        <authorList>
            <person name="Zhang H."/>
            <person name="Lin R."/>
            <person name="Xie B."/>
        </authorList>
    </citation>
    <scope>NUCLEOTIDE SEQUENCE</scope>
    <source>
        <strain evidence="2">BazhouSP</strain>
    </source>
</reference>
<gene>
    <name evidence="2" type="ORF">DdX_06744</name>
</gene>
<dbReference type="Proteomes" id="UP001201812">
    <property type="component" value="Unassembled WGS sequence"/>
</dbReference>
<feature type="transmembrane region" description="Helical" evidence="1">
    <location>
        <begin position="91"/>
        <end position="113"/>
    </location>
</feature>
<evidence type="ECO:0000313" key="2">
    <source>
        <dbReference type="EMBL" id="KAI1718322.1"/>
    </source>
</evidence>
<keyword evidence="3" id="KW-1185">Reference proteome</keyword>
<accession>A0AAD4N7P5</accession>
<dbReference type="PANTHER" id="PTHR22943">
    <property type="entry name" value="7-TRANSMEMBRANE DOMAIN RECEPTOR C.ELEGANS"/>
    <property type="match status" value="1"/>
</dbReference>
<proteinExistence type="predicted"/>
<dbReference type="AlphaFoldDB" id="A0AAD4N7P5"/>
<dbReference type="Pfam" id="PF10326">
    <property type="entry name" value="7TM_GPCR_Str"/>
    <property type="match status" value="1"/>
</dbReference>
<keyword evidence="1" id="KW-0472">Membrane</keyword>
<evidence type="ECO:0000256" key="1">
    <source>
        <dbReference type="SAM" id="Phobius"/>
    </source>
</evidence>
<evidence type="ECO:0000313" key="3">
    <source>
        <dbReference type="Proteomes" id="UP001201812"/>
    </source>
</evidence>
<dbReference type="InterPro" id="IPR019428">
    <property type="entry name" value="7TM_GPCR_serpentine_rcpt_Str"/>
</dbReference>
<comment type="caution">
    <text evidence="2">The sequence shown here is derived from an EMBL/GenBank/DDBJ whole genome shotgun (WGS) entry which is preliminary data.</text>
</comment>
<organism evidence="2 3">
    <name type="scientific">Ditylenchus destructor</name>
    <dbReference type="NCBI Taxonomy" id="166010"/>
    <lineage>
        <taxon>Eukaryota</taxon>
        <taxon>Metazoa</taxon>
        <taxon>Ecdysozoa</taxon>
        <taxon>Nematoda</taxon>
        <taxon>Chromadorea</taxon>
        <taxon>Rhabditida</taxon>
        <taxon>Tylenchina</taxon>
        <taxon>Tylenchomorpha</taxon>
        <taxon>Sphaerularioidea</taxon>
        <taxon>Anguinidae</taxon>
        <taxon>Anguininae</taxon>
        <taxon>Ditylenchus</taxon>
    </lineage>
</organism>